<dbReference type="GO" id="GO:0016740">
    <property type="term" value="F:transferase activity"/>
    <property type="evidence" value="ECO:0007669"/>
    <property type="project" value="UniProtKB-KW"/>
</dbReference>
<comment type="similarity">
    <text evidence="1">Belongs to the glycosyltransferase 25 family.</text>
</comment>
<evidence type="ECO:0008006" key="6">
    <source>
        <dbReference type="Google" id="ProtNLM"/>
    </source>
</evidence>
<keyword evidence="5" id="KW-1185">Reference proteome</keyword>
<sequence length="404" mass="46227">MISERHAPLGLALVFAFTVFLLALFTVHNNAFREVSAITAKEEFRFLKNDILEHVRNSTLGFQEILVLNLPKRTDRKDAMILAAVHTNIKPKWIDGVDGNDVLDLTLPLRPHQSPPSRASKGSWRAHLNALRSVVENDISSVLILEDDLDWDIHLKDQLFNFSLACRTLIQPLLPGPHDNETQIVPLYIEQTYPPPRTDQHNYGLPLEARYPTIPPHTSPYGDTWDVLWLGHCGMLMPSAFTPGHSSMRIRYTDTTVPARSNLDTNRSGSELIDAYPDHTRVVHHAFIPVCSLAYAVSQRGARRILYELSVRNYTSEYDNMLRELCDGEEMREGKLVCLTAQPAYFSHWRERGWRGKDSDIDVVGDDDEWREEGRSVNIRWSVRRNMGVFHEGEAVAWVDQWPD</sequence>
<dbReference type="EMBL" id="ML977321">
    <property type="protein sequence ID" value="KAF2116357.1"/>
    <property type="molecule type" value="Genomic_DNA"/>
</dbReference>
<name>A0A6A5ZC93_9PLEO</name>
<organism evidence="4 5">
    <name type="scientific">Lophiotrema nucula</name>
    <dbReference type="NCBI Taxonomy" id="690887"/>
    <lineage>
        <taxon>Eukaryota</taxon>
        <taxon>Fungi</taxon>
        <taxon>Dikarya</taxon>
        <taxon>Ascomycota</taxon>
        <taxon>Pezizomycotina</taxon>
        <taxon>Dothideomycetes</taxon>
        <taxon>Pleosporomycetidae</taxon>
        <taxon>Pleosporales</taxon>
        <taxon>Lophiotremataceae</taxon>
        <taxon>Lophiotrema</taxon>
    </lineage>
</organism>
<dbReference type="AlphaFoldDB" id="A0A6A5ZC93"/>
<keyword evidence="2" id="KW-0328">Glycosyltransferase</keyword>
<protein>
    <recommendedName>
        <fullName evidence="6">Glycosyltransferase family 25 protein</fullName>
    </recommendedName>
</protein>
<keyword evidence="3" id="KW-0808">Transferase</keyword>
<reference evidence="4" key="1">
    <citation type="journal article" date="2020" name="Stud. Mycol.">
        <title>101 Dothideomycetes genomes: a test case for predicting lifestyles and emergence of pathogens.</title>
        <authorList>
            <person name="Haridas S."/>
            <person name="Albert R."/>
            <person name="Binder M."/>
            <person name="Bloem J."/>
            <person name="Labutti K."/>
            <person name="Salamov A."/>
            <person name="Andreopoulos B."/>
            <person name="Baker S."/>
            <person name="Barry K."/>
            <person name="Bills G."/>
            <person name="Bluhm B."/>
            <person name="Cannon C."/>
            <person name="Castanera R."/>
            <person name="Culley D."/>
            <person name="Daum C."/>
            <person name="Ezra D."/>
            <person name="Gonzalez J."/>
            <person name="Henrissat B."/>
            <person name="Kuo A."/>
            <person name="Liang C."/>
            <person name="Lipzen A."/>
            <person name="Lutzoni F."/>
            <person name="Magnuson J."/>
            <person name="Mondo S."/>
            <person name="Nolan M."/>
            <person name="Ohm R."/>
            <person name="Pangilinan J."/>
            <person name="Park H.-J."/>
            <person name="Ramirez L."/>
            <person name="Alfaro M."/>
            <person name="Sun H."/>
            <person name="Tritt A."/>
            <person name="Yoshinaga Y."/>
            <person name="Zwiers L.-H."/>
            <person name="Turgeon B."/>
            <person name="Goodwin S."/>
            <person name="Spatafora J."/>
            <person name="Crous P."/>
            <person name="Grigoriev I."/>
        </authorList>
    </citation>
    <scope>NUCLEOTIDE SEQUENCE</scope>
    <source>
        <strain evidence="4">CBS 627.86</strain>
    </source>
</reference>
<dbReference type="PANTHER" id="PTHR10730:SF53">
    <property type="entry name" value="GLYCOSYLTRANSFERASE 25 FAMILY MEMBER"/>
    <property type="match status" value="1"/>
</dbReference>
<dbReference type="PANTHER" id="PTHR10730">
    <property type="entry name" value="PROCOLLAGEN-LYSINE,2-OXOGLUTARATE 5-DIOXYGENASE/GLYCOSYLTRANSFERASE 25 FAMILY MEMBER"/>
    <property type="match status" value="1"/>
</dbReference>
<dbReference type="Proteomes" id="UP000799770">
    <property type="component" value="Unassembled WGS sequence"/>
</dbReference>
<gene>
    <name evidence="4" type="ORF">BDV96DRAFT_645684</name>
</gene>
<evidence type="ECO:0000313" key="5">
    <source>
        <dbReference type="Proteomes" id="UP000799770"/>
    </source>
</evidence>
<dbReference type="CDD" id="cd06532">
    <property type="entry name" value="Glyco_transf_25"/>
    <property type="match status" value="1"/>
</dbReference>
<dbReference type="InterPro" id="IPR002654">
    <property type="entry name" value="Glyco_trans_25"/>
</dbReference>
<accession>A0A6A5ZC93</accession>
<proteinExistence type="inferred from homology"/>
<dbReference type="InterPro" id="IPR050757">
    <property type="entry name" value="Collagen_mod_GT25"/>
</dbReference>
<evidence type="ECO:0000256" key="2">
    <source>
        <dbReference type="ARBA" id="ARBA00022676"/>
    </source>
</evidence>
<evidence type="ECO:0000256" key="1">
    <source>
        <dbReference type="ARBA" id="ARBA00006721"/>
    </source>
</evidence>
<evidence type="ECO:0000313" key="4">
    <source>
        <dbReference type="EMBL" id="KAF2116357.1"/>
    </source>
</evidence>
<evidence type="ECO:0000256" key="3">
    <source>
        <dbReference type="ARBA" id="ARBA00022679"/>
    </source>
</evidence>
<dbReference type="OrthoDB" id="47375at2759"/>